<feature type="domain" description="ApaG" evidence="4">
    <location>
        <begin position="3"/>
        <end position="127"/>
    </location>
</feature>
<dbReference type="InterPro" id="IPR007474">
    <property type="entry name" value="ApaG_domain"/>
</dbReference>
<name>A0ABU8XL17_9PROT</name>
<feature type="region of interest" description="Disordered" evidence="3">
    <location>
        <begin position="69"/>
        <end position="90"/>
    </location>
</feature>
<gene>
    <name evidence="2 5" type="primary">apaG</name>
    <name evidence="5" type="ORF">U1T56_01985</name>
</gene>
<dbReference type="InterPro" id="IPR036767">
    <property type="entry name" value="ApaG_sf"/>
</dbReference>
<comment type="caution">
    <text evidence="5">The sequence shown here is derived from an EMBL/GenBank/DDBJ whole genome shotgun (WGS) entry which is preliminary data.</text>
</comment>
<reference evidence="5 6" key="1">
    <citation type="submission" date="2024-01" db="EMBL/GenBank/DDBJ databases">
        <title>Multi-omics insights into the function and evolution of sodium benzoate biodegradation pathways in Benzoatithermus flavus gen. nov., sp. nov. from hot spring.</title>
        <authorList>
            <person name="Hu C.-J."/>
            <person name="Li W.-J."/>
        </authorList>
    </citation>
    <scope>NUCLEOTIDE SEQUENCE [LARGE SCALE GENOMIC DNA]</scope>
    <source>
        <strain evidence="5 6">SYSU G07066</strain>
    </source>
</reference>
<evidence type="ECO:0000313" key="6">
    <source>
        <dbReference type="Proteomes" id="UP001375743"/>
    </source>
</evidence>
<keyword evidence="6" id="KW-1185">Reference proteome</keyword>
<evidence type="ECO:0000313" key="5">
    <source>
        <dbReference type="EMBL" id="MEK0081905.1"/>
    </source>
</evidence>
<dbReference type="EMBL" id="JBBLZC010000001">
    <property type="protein sequence ID" value="MEK0081905.1"/>
    <property type="molecule type" value="Genomic_DNA"/>
</dbReference>
<dbReference type="PANTHER" id="PTHR14289:SF16">
    <property type="entry name" value="POLYMERASE DELTA-INTERACTING PROTEIN 2"/>
    <property type="match status" value="1"/>
</dbReference>
<dbReference type="NCBIfam" id="NF003967">
    <property type="entry name" value="PRK05461.1"/>
    <property type="match status" value="1"/>
</dbReference>
<accession>A0ABU8XL17</accession>
<dbReference type="SUPFAM" id="SSF110069">
    <property type="entry name" value="ApaG-like"/>
    <property type="match status" value="1"/>
</dbReference>
<dbReference type="Proteomes" id="UP001375743">
    <property type="component" value="Unassembled WGS sequence"/>
</dbReference>
<sequence>MYTAITRSIQVSVEPFYLAEQSEPEKERWVFGYRVLIENRGSEPVQLLTRHWRITDGRGRMVEVRGEGVVGEQPRLEPGESFQYTSGTPLPTPSGIMVGSYQMVTDGGERFDIAIPAFSLDAPEVRGRVN</sequence>
<dbReference type="PROSITE" id="PS51087">
    <property type="entry name" value="APAG"/>
    <property type="match status" value="1"/>
</dbReference>
<evidence type="ECO:0000259" key="4">
    <source>
        <dbReference type="PROSITE" id="PS51087"/>
    </source>
</evidence>
<evidence type="ECO:0000256" key="3">
    <source>
        <dbReference type="SAM" id="MobiDB-lite"/>
    </source>
</evidence>
<protein>
    <recommendedName>
        <fullName evidence="1 2">Protein ApaG</fullName>
    </recommendedName>
</protein>
<proteinExistence type="inferred from homology"/>
<organism evidence="5 6">
    <name type="scientific">Benzoatithermus flavus</name>
    <dbReference type="NCBI Taxonomy" id="3108223"/>
    <lineage>
        <taxon>Bacteria</taxon>
        <taxon>Pseudomonadati</taxon>
        <taxon>Pseudomonadota</taxon>
        <taxon>Alphaproteobacteria</taxon>
        <taxon>Geminicoccales</taxon>
        <taxon>Geminicoccaceae</taxon>
        <taxon>Benzoatithermus</taxon>
    </lineage>
</organism>
<evidence type="ECO:0000256" key="1">
    <source>
        <dbReference type="ARBA" id="ARBA00017693"/>
    </source>
</evidence>
<dbReference type="Pfam" id="PF04379">
    <property type="entry name" value="DUF525"/>
    <property type="match status" value="1"/>
</dbReference>
<dbReference type="PANTHER" id="PTHR14289">
    <property type="entry name" value="F-BOX ONLY PROTEIN 3"/>
    <property type="match status" value="1"/>
</dbReference>
<dbReference type="InterPro" id="IPR023065">
    <property type="entry name" value="Uncharacterised_ApaG"/>
</dbReference>
<evidence type="ECO:0000256" key="2">
    <source>
        <dbReference type="HAMAP-Rule" id="MF_00791"/>
    </source>
</evidence>
<dbReference type="Gene3D" id="2.60.40.1470">
    <property type="entry name" value="ApaG domain"/>
    <property type="match status" value="1"/>
</dbReference>
<dbReference type="RefSeq" id="WP_418157745.1">
    <property type="nucleotide sequence ID" value="NZ_JBBLZC010000001.1"/>
</dbReference>
<dbReference type="HAMAP" id="MF_00791">
    <property type="entry name" value="ApaG"/>
    <property type="match status" value="1"/>
</dbReference>